<accession>A0ACC2HQP2</accession>
<gene>
    <name evidence="1" type="ORF">OPT61_g10216</name>
</gene>
<protein>
    <submittedName>
        <fullName evidence="1">Uncharacterized protein</fullName>
    </submittedName>
</protein>
<evidence type="ECO:0000313" key="1">
    <source>
        <dbReference type="EMBL" id="KAJ8105377.1"/>
    </source>
</evidence>
<dbReference type="EMBL" id="JAPHNI010001529">
    <property type="protein sequence ID" value="KAJ8105377.1"/>
    <property type="molecule type" value="Genomic_DNA"/>
</dbReference>
<organism evidence="1 2">
    <name type="scientific">Boeremia exigua</name>
    <dbReference type="NCBI Taxonomy" id="749465"/>
    <lineage>
        <taxon>Eukaryota</taxon>
        <taxon>Fungi</taxon>
        <taxon>Dikarya</taxon>
        <taxon>Ascomycota</taxon>
        <taxon>Pezizomycotina</taxon>
        <taxon>Dothideomycetes</taxon>
        <taxon>Pleosporomycetidae</taxon>
        <taxon>Pleosporales</taxon>
        <taxon>Pleosporineae</taxon>
        <taxon>Didymellaceae</taxon>
        <taxon>Boeremia</taxon>
    </lineage>
</organism>
<evidence type="ECO:0000313" key="2">
    <source>
        <dbReference type="Proteomes" id="UP001153331"/>
    </source>
</evidence>
<sequence length="872" mass="96286">MAKSKEKQTKAPKPAKAAATATQAAFDPALSSLFASSLGPVQAPPKQRYEQKLEKRSKAPVEEPSDEGDEDEDEDASSNEEAESDEESSEESDNEAELVKLREAALAGEHSKASKKRKRGGQEEIEEKFMRKLAREEEKEEEERQKKRKTQEPVAEEDEEMEDASEASETAGAVDEDGEKFEIPKHESLAKDDSKTGEELEKAARTVFLSNVSVDCINSKAAEKALKKHLESFIADLADNKPPHKIESIRFRSTAFSSSLPKRAAFAKKETMEATTKSTNAYAVYTTKIAAREAVKRLNGSVLLNRHLHVDWLAHPNKVDNRRCVFVGNLPFVDDESKGVEPEDGKKKKIPADIEEGLWQQFGKCGKIENVRVIRDAQTRIGKGFAYVQFTDENGVEAALQLNEKKFPPMLPRVLRVTRCRAEKKKDKPRGPAPSSERAGKKGAYQKKFTAEEKSQQGRAKAMLGKGGAAKAREGFVFEGHRATEGQGKSGLKFKGANKNKKGPNGRKSRNPSIQVVHNETSLVLVYTLQWFALFPGSDVSWPTACGAPLEVTMVFLGIYRALYDYVPQSDNEIALTEGDLLMVLEKSADDDWWKAKKKGHDEEQEEPEGLIPNNYIEEASPVSQAKALYDYTRQTDEELSFQEDAVLDVYDITDPDWSLVGFGGDYGFAPANYIELIKRGAPAAAAAVVSPTLPPRRQAVPESDDEQDPPTPDSPPHQTTAAAAIADILIQKKSEQQAAPRSTISPPPNVTAPPRKRVQFTPEESDEEPAPPPRLPNRRPSPEPRYAPARSPSPDPIRPQKATVGPYHSPPRGNSPTTPLSGSGYHLYNIYEYLTQPGKNKKMPVTLGINIPRGMIMIAPEKARDGAQEEC</sequence>
<reference evidence="1" key="1">
    <citation type="submission" date="2022-11" db="EMBL/GenBank/DDBJ databases">
        <title>Genome Sequence of Boeremia exigua.</title>
        <authorList>
            <person name="Buettner E."/>
        </authorList>
    </citation>
    <scope>NUCLEOTIDE SEQUENCE</scope>
    <source>
        <strain evidence="1">CU02</strain>
    </source>
</reference>
<proteinExistence type="predicted"/>
<comment type="caution">
    <text evidence="1">The sequence shown here is derived from an EMBL/GenBank/DDBJ whole genome shotgun (WGS) entry which is preliminary data.</text>
</comment>
<keyword evidence="2" id="KW-1185">Reference proteome</keyword>
<dbReference type="Proteomes" id="UP001153331">
    <property type="component" value="Unassembled WGS sequence"/>
</dbReference>
<name>A0ACC2HQP2_9PLEO</name>